<sequence length="128" mass="14769">MNELEEFLSWVLEEKKKEEEQELAKEASLGRIAEELSMKVHNAVVLRHDFEKIGNARGAAYWQGYGDGIEEIKELVLQLRHLAGLLEQTKERLEQVKDKAVLRKEVDIEIDLTWSIAEIDEVIGRLKA</sequence>
<protein>
    <submittedName>
        <fullName evidence="2">Uncharacterized protein</fullName>
    </submittedName>
</protein>
<dbReference type="Proteomes" id="UP000015502">
    <property type="component" value="Chromosome"/>
</dbReference>
<dbReference type="RefSeq" id="WP_004069344.1">
    <property type="nucleotide sequence ID" value="NC_022084.1"/>
</dbReference>
<dbReference type="EMBL" id="CP006670">
    <property type="protein sequence ID" value="EHR77970.1"/>
    <property type="molecule type" value="Genomic_DNA"/>
</dbReference>
<keyword evidence="1" id="KW-0175">Coiled coil</keyword>
<feature type="coiled-coil region" evidence="1">
    <location>
        <begin position="72"/>
        <end position="99"/>
    </location>
</feature>
<dbReference type="PaxDb" id="523849-OCC_02927"/>
<organism evidence="2 3">
    <name type="scientific">Thermococcus litoralis (strain ATCC 51850 / DSM 5473 / JCM 8560 / NS-C)</name>
    <dbReference type="NCBI Taxonomy" id="523849"/>
    <lineage>
        <taxon>Archaea</taxon>
        <taxon>Methanobacteriati</taxon>
        <taxon>Methanobacteriota</taxon>
        <taxon>Thermococci</taxon>
        <taxon>Thermococcales</taxon>
        <taxon>Thermococcaceae</taxon>
        <taxon>Thermococcus</taxon>
    </lineage>
</organism>
<evidence type="ECO:0000256" key="1">
    <source>
        <dbReference type="SAM" id="Coils"/>
    </source>
</evidence>
<dbReference type="HOGENOM" id="CLU_1954772_0_0_2"/>
<evidence type="ECO:0000313" key="3">
    <source>
        <dbReference type="Proteomes" id="UP000015502"/>
    </source>
</evidence>
<accession>H3ZQ07</accession>
<dbReference type="GeneID" id="16548919"/>
<gene>
    <name evidence="2" type="ORF">OCC_02927</name>
</gene>
<evidence type="ECO:0000313" key="2">
    <source>
        <dbReference type="EMBL" id="EHR77970.1"/>
    </source>
</evidence>
<dbReference type="KEGG" id="tlt:OCC_02927"/>
<dbReference type="AlphaFoldDB" id="H3ZQ07"/>
<proteinExistence type="predicted"/>
<name>H3ZQ07_THELN</name>
<reference evidence="2 3" key="1">
    <citation type="journal article" date="2012" name="J. Bacteriol.">
        <title>Genome sequence of the model hyperthermophilic archaeon Thermococcus litoralis NS-C.</title>
        <authorList>
            <person name="Gardner A.F."/>
            <person name="Kumar S."/>
            <person name="Perler F.B."/>
        </authorList>
    </citation>
    <scope>NUCLEOTIDE SEQUENCE [LARGE SCALE GENOMIC DNA]</scope>
    <source>
        <strain evidence="3">ATCC 51850 / DSM 5473 / JCM 8560 / NS-C</strain>
    </source>
</reference>
<keyword evidence="3" id="KW-1185">Reference proteome</keyword>
<dbReference type="STRING" id="523849.OCC_02927"/>